<feature type="signal peptide" evidence="1">
    <location>
        <begin position="1"/>
        <end position="23"/>
    </location>
</feature>
<dbReference type="PROSITE" id="PS51257">
    <property type="entry name" value="PROKAR_LIPOPROTEIN"/>
    <property type="match status" value="1"/>
</dbReference>
<feature type="chain" id="PRO_5046527021" description="Expansin-like EG45 domain-containing protein" evidence="1">
    <location>
        <begin position="24"/>
        <end position="212"/>
    </location>
</feature>
<dbReference type="EMBL" id="CP126218">
    <property type="protein sequence ID" value="WIA20251.1"/>
    <property type="molecule type" value="Genomic_DNA"/>
</dbReference>
<organism evidence="2 3">
    <name type="scientific">Tetradesmus obliquus</name>
    <name type="common">Green alga</name>
    <name type="synonym">Acutodesmus obliquus</name>
    <dbReference type="NCBI Taxonomy" id="3088"/>
    <lineage>
        <taxon>Eukaryota</taxon>
        <taxon>Viridiplantae</taxon>
        <taxon>Chlorophyta</taxon>
        <taxon>core chlorophytes</taxon>
        <taxon>Chlorophyceae</taxon>
        <taxon>CS clade</taxon>
        <taxon>Sphaeropleales</taxon>
        <taxon>Scenedesmaceae</taxon>
        <taxon>Tetradesmus</taxon>
    </lineage>
</organism>
<protein>
    <recommendedName>
        <fullName evidence="4">Expansin-like EG45 domain-containing protein</fullName>
    </recommendedName>
</protein>
<dbReference type="Proteomes" id="UP001244341">
    <property type="component" value="Chromosome 11b"/>
</dbReference>
<proteinExistence type="predicted"/>
<sequence>MAAGPRPTLLFAAFALLLVMASCSDRSLLNRRPRKNPPTPDTPVYSFAWASISSTSAGTCEAACSNYGFAPIQSTDAALCSYASVEVKGTVYGTWTDDTCKAAKPDGTQIDSATEGVTAVTCGCCGTLNRRGYKLSCPTNVVDYVASAGTCPASVAWTGSAGGDGTKICLRGTGAGGVEFGTISGPAPGDTCAIWDATPAATWQRVCMRVFK</sequence>
<name>A0ABY8UJ92_TETOB</name>
<evidence type="ECO:0008006" key="4">
    <source>
        <dbReference type="Google" id="ProtNLM"/>
    </source>
</evidence>
<evidence type="ECO:0000256" key="1">
    <source>
        <dbReference type="SAM" id="SignalP"/>
    </source>
</evidence>
<evidence type="ECO:0000313" key="3">
    <source>
        <dbReference type="Proteomes" id="UP001244341"/>
    </source>
</evidence>
<accession>A0ABY8UJ92</accession>
<keyword evidence="1" id="KW-0732">Signal</keyword>
<keyword evidence="3" id="KW-1185">Reference proteome</keyword>
<gene>
    <name evidence="2" type="ORF">OEZ85_006086</name>
</gene>
<evidence type="ECO:0000313" key="2">
    <source>
        <dbReference type="EMBL" id="WIA20251.1"/>
    </source>
</evidence>
<reference evidence="2 3" key="1">
    <citation type="submission" date="2023-05" db="EMBL/GenBank/DDBJ databases">
        <title>A 100% complete, gapless, phased diploid assembly of the Scenedesmus obliquus UTEX 3031 genome.</title>
        <authorList>
            <person name="Biondi T.C."/>
            <person name="Hanschen E.R."/>
            <person name="Kwon T."/>
            <person name="Eng W."/>
            <person name="Kruse C.P.S."/>
            <person name="Koehler S.I."/>
            <person name="Kunde Y."/>
            <person name="Gleasner C.D."/>
            <person name="You Mak K.T."/>
            <person name="Polle J."/>
            <person name="Hovde B.T."/>
            <person name="Starkenburg S.R."/>
        </authorList>
    </citation>
    <scope>NUCLEOTIDE SEQUENCE [LARGE SCALE GENOMIC DNA]</scope>
    <source>
        <strain evidence="2 3">DOE0152z</strain>
    </source>
</reference>